<keyword evidence="1" id="KW-0472">Membrane</keyword>
<dbReference type="Pfam" id="PF20237">
    <property type="entry name" value="DUF6594"/>
    <property type="match status" value="1"/>
</dbReference>
<feature type="transmembrane region" description="Helical" evidence="1">
    <location>
        <begin position="173"/>
        <end position="197"/>
    </location>
</feature>
<keyword evidence="1" id="KW-0812">Transmembrane</keyword>
<feature type="domain" description="DUF6594" evidence="2">
    <location>
        <begin position="7"/>
        <end position="243"/>
    </location>
</feature>
<feature type="transmembrane region" description="Helical" evidence="1">
    <location>
        <begin position="203"/>
        <end position="224"/>
    </location>
</feature>
<keyword evidence="4" id="KW-1185">Reference proteome</keyword>
<dbReference type="PANTHER" id="PTHR34502:SF5">
    <property type="entry name" value="DUF6594 DOMAIN-CONTAINING PROTEIN"/>
    <property type="match status" value="1"/>
</dbReference>
<evidence type="ECO:0000313" key="3">
    <source>
        <dbReference type="EMBL" id="PMD24579.1"/>
    </source>
</evidence>
<dbReference type="PANTHER" id="PTHR34502">
    <property type="entry name" value="DUF6594 DOMAIN-CONTAINING PROTEIN-RELATED"/>
    <property type="match status" value="1"/>
</dbReference>
<dbReference type="OrthoDB" id="5342093at2759"/>
<name>A0A2J6QE88_9HELO</name>
<accession>A0A2J6QE88</accession>
<dbReference type="Proteomes" id="UP000235672">
    <property type="component" value="Unassembled WGS sequence"/>
</dbReference>
<dbReference type="AlphaFoldDB" id="A0A2J6QE88"/>
<keyword evidence="1" id="KW-1133">Transmembrane helix</keyword>
<evidence type="ECO:0000256" key="1">
    <source>
        <dbReference type="SAM" id="Phobius"/>
    </source>
</evidence>
<gene>
    <name evidence="3" type="ORF">NA56DRAFT_669107</name>
</gene>
<evidence type="ECO:0000313" key="4">
    <source>
        <dbReference type="Proteomes" id="UP000235672"/>
    </source>
</evidence>
<proteinExistence type="predicted"/>
<protein>
    <recommendedName>
        <fullName evidence="2">DUF6594 domain-containing protein</fullName>
    </recommendedName>
</protein>
<dbReference type="EMBL" id="KZ613472">
    <property type="protein sequence ID" value="PMD24579.1"/>
    <property type="molecule type" value="Genomic_DNA"/>
</dbReference>
<evidence type="ECO:0000259" key="2">
    <source>
        <dbReference type="Pfam" id="PF20237"/>
    </source>
</evidence>
<organism evidence="3 4">
    <name type="scientific">Hyaloscypha hepaticicola</name>
    <dbReference type="NCBI Taxonomy" id="2082293"/>
    <lineage>
        <taxon>Eukaryota</taxon>
        <taxon>Fungi</taxon>
        <taxon>Dikarya</taxon>
        <taxon>Ascomycota</taxon>
        <taxon>Pezizomycotina</taxon>
        <taxon>Leotiomycetes</taxon>
        <taxon>Helotiales</taxon>
        <taxon>Hyaloscyphaceae</taxon>
        <taxon>Hyaloscypha</taxon>
    </lineage>
</organism>
<sequence length="254" mass="28725">MSKMSGYQKLAELMTKHSEVATFKRFDFLNTLNILYMQAELVHLEEELRDSMREDLESGNSMLSESSNEACTSANYKELKAQHSPNSCDLDFLRRWFKDRNMGDFPLMGKDSTLWETSGPSNLIAIRARRAEDPLGTLFLSKIFLWWHNCIGHRIKKPVDEEARYFEYEDSHVLQFANVLGSIISSALLVGSIMALYFVDNMIVRLGIVAAFTQVFSLVLILATNARKIEVFAATAAFVAVQVVFVGSTSISVR</sequence>
<reference evidence="3 4" key="1">
    <citation type="submission" date="2016-05" db="EMBL/GenBank/DDBJ databases">
        <title>A degradative enzymes factory behind the ericoid mycorrhizal symbiosis.</title>
        <authorList>
            <consortium name="DOE Joint Genome Institute"/>
            <person name="Martino E."/>
            <person name="Morin E."/>
            <person name="Grelet G."/>
            <person name="Kuo A."/>
            <person name="Kohler A."/>
            <person name="Daghino S."/>
            <person name="Barry K."/>
            <person name="Choi C."/>
            <person name="Cichocki N."/>
            <person name="Clum A."/>
            <person name="Copeland A."/>
            <person name="Hainaut M."/>
            <person name="Haridas S."/>
            <person name="Labutti K."/>
            <person name="Lindquist E."/>
            <person name="Lipzen A."/>
            <person name="Khouja H.-R."/>
            <person name="Murat C."/>
            <person name="Ohm R."/>
            <person name="Olson A."/>
            <person name="Spatafora J."/>
            <person name="Veneault-Fourrey C."/>
            <person name="Henrissat B."/>
            <person name="Grigoriev I."/>
            <person name="Martin F."/>
            <person name="Perotto S."/>
        </authorList>
    </citation>
    <scope>NUCLEOTIDE SEQUENCE [LARGE SCALE GENOMIC DNA]</scope>
    <source>
        <strain evidence="3 4">UAMH 7357</strain>
    </source>
</reference>
<dbReference type="InterPro" id="IPR046529">
    <property type="entry name" value="DUF6594"/>
</dbReference>
<feature type="transmembrane region" description="Helical" evidence="1">
    <location>
        <begin position="231"/>
        <end position="253"/>
    </location>
</feature>